<dbReference type="GO" id="GO:0051213">
    <property type="term" value="F:dioxygenase activity"/>
    <property type="evidence" value="ECO:0007669"/>
    <property type="project" value="UniProtKB-KW"/>
</dbReference>
<keyword evidence="2" id="KW-1185">Reference proteome</keyword>
<reference evidence="1 2" key="1">
    <citation type="submission" date="2019-08" db="EMBL/GenBank/DDBJ databases">
        <title>Rapid identification of Enteric Bacteria from Whole Genome Sequences (WGS) using Average Nucleotide Identity (ANI).</title>
        <authorList>
            <person name="Lane C."/>
        </authorList>
    </citation>
    <scope>NUCLEOTIDE SEQUENCE [LARGE SCALE GENOMIC DNA]</scope>
    <source>
        <strain evidence="1 2">D4984</strain>
    </source>
</reference>
<sequence>MWWFAHHTFIFCQGCESATNSPEGIHQDGMDFIMFAFVVERKNVNGAKSIVYAEDKETKIFEAVLKEGQGLLQADLHSSLWHEVTEISPLNPMKWLIAPA</sequence>
<comment type="caution">
    <text evidence="1">The sequence shown here is derived from an EMBL/GenBank/DDBJ whole genome shotgun (WGS) entry which is preliminary data.</text>
</comment>
<dbReference type="RefSeq" id="WP_147734808.1">
    <property type="nucleotide sequence ID" value="NZ_JANKHQ010000059.1"/>
</dbReference>
<evidence type="ECO:0000313" key="1">
    <source>
        <dbReference type="EMBL" id="TXK54921.1"/>
    </source>
</evidence>
<dbReference type="EMBL" id="VRMA01000071">
    <property type="protein sequence ID" value="TXK54921.1"/>
    <property type="molecule type" value="Genomic_DNA"/>
</dbReference>
<accession>A0ABY3KZH8</accession>
<keyword evidence="1" id="KW-0560">Oxidoreductase</keyword>
<dbReference type="Gene3D" id="2.60.120.620">
    <property type="entry name" value="q2cbj1_9rhob like domain"/>
    <property type="match status" value="1"/>
</dbReference>
<name>A0ABY3KZH8_9BACT</name>
<proteinExistence type="predicted"/>
<keyword evidence="1" id="KW-0223">Dioxygenase</keyword>
<dbReference type="Pfam" id="PF10014">
    <property type="entry name" value="2OG-Fe_Oxy_2"/>
    <property type="match status" value="1"/>
</dbReference>
<dbReference type="InterPro" id="IPR018724">
    <property type="entry name" value="2OG-Fe_dioxygenase"/>
</dbReference>
<protein>
    <submittedName>
        <fullName evidence="1">2OG-Fe dioxygenase family protein</fullName>
    </submittedName>
</protein>
<evidence type="ECO:0000313" key="2">
    <source>
        <dbReference type="Proteomes" id="UP000321317"/>
    </source>
</evidence>
<gene>
    <name evidence="1" type="ORF">FVD16_09000</name>
</gene>
<organism evidence="1 2">
    <name type="scientific">Campylobacter helveticus</name>
    <dbReference type="NCBI Taxonomy" id="28898"/>
    <lineage>
        <taxon>Bacteria</taxon>
        <taxon>Pseudomonadati</taxon>
        <taxon>Campylobacterota</taxon>
        <taxon>Epsilonproteobacteria</taxon>
        <taxon>Campylobacterales</taxon>
        <taxon>Campylobacteraceae</taxon>
        <taxon>Campylobacter</taxon>
    </lineage>
</organism>
<dbReference type="Proteomes" id="UP000321317">
    <property type="component" value="Unassembled WGS sequence"/>
</dbReference>